<sequence length="297" mass="32282">MSIRRIVVIDAFSTNPFEGNPCAIIPDADGLSDQQMQSIAKETNLSETSFVLPSDKADFRVRYFTPRGELGFAGHPTIATAFMLGLEGKVPLDQPISTIQLEFNIGVLPVDIHAVNGKIDHVVMTQSKPVFGEKETAEVMVSCFKDLSTDDLIPDCPPQIVGTGTNFMMLPIKDLKKIAKLEMNRDKLAAVLKKFGVSAVYVFTTHGFSEETRLHGRLCDPLNFSEDPFTGSAVGAAGSYMAHYGLAEKDEIPVEQGHFIGRPGFGKLEIVREKNQIKSIKLGGAAVKVIDGIIEVG</sequence>
<dbReference type="STRING" id="1678840.ATC1_12408"/>
<dbReference type="Gene3D" id="3.10.310.10">
    <property type="entry name" value="Diaminopimelate Epimerase, Chain A, domain 1"/>
    <property type="match status" value="2"/>
</dbReference>
<dbReference type="PIRSF" id="PIRSF016184">
    <property type="entry name" value="PhzC_PhzF"/>
    <property type="match status" value="1"/>
</dbReference>
<proteinExistence type="predicted"/>
<dbReference type="Pfam" id="PF02567">
    <property type="entry name" value="PhzC-PhzF"/>
    <property type="match status" value="1"/>
</dbReference>
<keyword evidence="3" id="KW-1185">Reference proteome</keyword>
<dbReference type="Proteomes" id="UP000053370">
    <property type="component" value="Unassembled WGS sequence"/>
</dbReference>
<name>A0A0K8PB52_9CHLR</name>
<feature type="active site" evidence="1">
    <location>
        <position position="47"/>
    </location>
</feature>
<dbReference type="PATRIC" id="fig|1678840.3.peg.986"/>
<dbReference type="SUPFAM" id="SSF54506">
    <property type="entry name" value="Diaminopimelate epimerase-like"/>
    <property type="match status" value="1"/>
</dbReference>
<organism evidence="2">
    <name type="scientific">Flexilinea flocculi</name>
    <dbReference type="NCBI Taxonomy" id="1678840"/>
    <lineage>
        <taxon>Bacteria</taxon>
        <taxon>Bacillati</taxon>
        <taxon>Chloroflexota</taxon>
        <taxon>Anaerolineae</taxon>
        <taxon>Anaerolineales</taxon>
        <taxon>Anaerolineaceae</taxon>
        <taxon>Flexilinea</taxon>
    </lineage>
</organism>
<dbReference type="GO" id="GO:0016853">
    <property type="term" value="F:isomerase activity"/>
    <property type="evidence" value="ECO:0007669"/>
    <property type="project" value="TreeGrafter"/>
</dbReference>
<accession>A0A0K8PB52</accession>
<dbReference type="AlphaFoldDB" id="A0A0K8PB52"/>
<dbReference type="EMBL" id="DF968180">
    <property type="protein sequence ID" value="GAP39871.1"/>
    <property type="molecule type" value="Genomic_DNA"/>
</dbReference>
<dbReference type="InterPro" id="IPR003719">
    <property type="entry name" value="Phenazine_PhzF-like"/>
</dbReference>
<gene>
    <name evidence="2" type="ORF">ATC1_12408</name>
</gene>
<dbReference type="GO" id="GO:0005737">
    <property type="term" value="C:cytoplasm"/>
    <property type="evidence" value="ECO:0007669"/>
    <property type="project" value="TreeGrafter"/>
</dbReference>
<evidence type="ECO:0000256" key="1">
    <source>
        <dbReference type="PIRSR" id="PIRSR016184-1"/>
    </source>
</evidence>
<dbReference type="PANTHER" id="PTHR13774">
    <property type="entry name" value="PHENAZINE BIOSYNTHESIS PROTEIN"/>
    <property type="match status" value="1"/>
</dbReference>
<reference evidence="2" key="1">
    <citation type="journal article" date="2015" name="Genome Announc.">
        <title>Draft Genome Sequence of Anaerolineae Strain TC1, a Novel Isolate from a Methanogenic Wastewater Treatment System.</title>
        <authorList>
            <person name="Matsuura N."/>
            <person name="Tourlousse D.M."/>
            <person name="Sun L."/>
            <person name="Toyonaga M."/>
            <person name="Kuroda K."/>
            <person name="Ohashi A."/>
            <person name="Cruz R."/>
            <person name="Yamaguchi T."/>
            <person name="Sekiguchi Y."/>
        </authorList>
    </citation>
    <scope>NUCLEOTIDE SEQUENCE [LARGE SCALE GENOMIC DNA]</scope>
    <source>
        <strain evidence="2">TC1</strain>
    </source>
</reference>
<protein>
    <submittedName>
        <fullName evidence="2">Phenazine biosynthesis protein PhzF family</fullName>
    </submittedName>
</protein>
<dbReference type="NCBIfam" id="TIGR00654">
    <property type="entry name" value="PhzF_family"/>
    <property type="match status" value="1"/>
</dbReference>
<evidence type="ECO:0000313" key="3">
    <source>
        <dbReference type="Proteomes" id="UP000053370"/>
    </source>
</evidence>
<evidence type="ECO:0000313" key="2">
    <source>
        <dbReference type="EMBL" id="GAP39871.1"/>
    </source>
</evidence>
<dbReference type="RefSeq" id="WP_062278667.1">
    <property type="nucleotide sequence ID" value="NZ_DF968180.1"/>
</dbReference>